<accession>A0AAV4X6F9</accession>
<evidence type="ECO:0000256" key="1">
    <source>
        <dbReference type="SAM" id="MobiDB-lite"/>
    </source>
</evidence>
<comment type="caution">
    <text evidence="2">The sequence shown here is derived from an EMBL/GenBank/DDBJ whole genome shotgun (WGS) entry which is preliminary data.</text>
</comment>
<organism evidence="2 3">
    <name type="scientific">Caerostris extrusa</name>
    <name type="common">Bark spider</name>
    <name type="synonym">Caerostris bankana</name>
    <dbReference type="NCBI Taxonomy" id="172846"/>
    <lineage>
        <taxon>Eukaryota</taxon>
        <taxon>Metazoa</taxon>
        <taxon>Ecdysozoa</taxon>
        <taxon>Arthropoda</taxon>
        <taxon>Chelicerata</taxon>
        <taxon>Arachnida</taxon>
        <taxon>Araneae</taxon>
        <taxon>Araneomorphae</taxon>
        <taxon>Entelegynae</taxon>
        <taxon>Araneoidea</taxon>
        <taxon>Araneidae</taxon>
        <taxon>Caerostris</taxon>
    </lineage>
</organism>
<dbReference type="AlphaFoldDB" id="A0AAV4X6F9"/>
<protein>
    <submittedName>
        <fullName evidence="2">Uncharacterized protein</fullName>
    </submittedName>
</protein>
<dbReference type="Proteomes" id="UP001054945">
    <property type="component" value="Unassembled WGS sequence"/>
</dbReference>
<feature type="compositionally biased region" description="Low complexity" evidence="1">
    <location>
        <begin position="22"/>
        <end position="32"/>
    </location>
</feature>
<gene>
    <name evidence="2" type="ORF">CEXT_651831</name>
</gene>
<evidence type="ECO:0000313" key="2">
    <source>
        <dbReference type="EMBL" id="GIY90792.1"/>
    </source>
</evidence>
<name>A0AAV4X6F9_CAEEX</name>
<sequence length="79" mass="8723">MSPQETTDSHPKQTTAPTFQGSSKIGSSPSFSEATERLLEPSTNKEIIDSKRKWLLSTAEDGVENMLYLPDAIHVHPKP</sequence>
<dbReference type="EMBL" id="BPLR01017349">
    <property type="protein sequence ID" value="GIY90792.1"/>
    <property type="molecule type" value="Genomic_DNA"/>
</dbReference>
<proteinExistence type="predicted"/>
<feature type="compositionally biased region" description="Polar residues" evidence="1">
    <location>
        <begin position="1"/>
        <end position="21"/>
    </location>
</feature>
<reference evidence="2 3" key="1">
    <citation type="submission" date="2021-06" db="EMBL/GenBank/DDBJ databases">
        <title>Caerostris extrusa draft genome.</title>
        <authorList>
            <person name="Kono N."/>
            <person name="Arakawa K."/>
        </authorList>
    </citation>
    <scope>NUCLEOTIDE SEQUENCE [LARGE SCALE GENOMIC DNA]</scope>
</reference>
<feature type="region of interest" description="Disordered" evidence="1">
    <location>
        <begin position="1"/>
        <end position="38"/>
    </location>
</feature>
<keyword evidence="3" id="KW-1185">Reference proteome</keyword>
<evidence type="ECO:0000313" key="3">
    <source>
        <dbReference type="Proteomes" id="UP001054945"/>
    </source>
</evidence>